<dbReference type="STRING" id="28092.WM40_07120"/>
<dbReference type="PANTHER" id="PTHR43102">
    <property type="entry name" value="SLR1143 PROTEIN"/>
    <property type="match status" value="1"/>
</dbReference>
<evidence type="ECO:0000313" key="4">
    <source>
        <dbReference type="EMBL" id="KKB64251.1"/>
    </source>
</evidence>
<evidence type="ECO:0000313" key="5">
    <source>
        <dbReference type="Proteomes" id="UP000033618"/>
    </source>
</evidence>
<comment type="caution">
    <text evidence="4">The sequence shown here is derived from an EMBL/GenBank/DDBJ whole genome shotgun (WGS) entry which is preliminary data.</text>
</comment>
<sequence length="389" mass="42796">MTLPDPAGDDPFVTTREAAELLGVSLKTAQVWFEQGGIPSWKTPGGHRRARRSAVMAMRKRDAKRSDPRLHQAILVHRASDVMQARVEQLRLSPFPVHLCTGDLLDLLIQVGTVAPEVLIIDLNDVDWQKFEMLRRITSSSRLSHVKVIALSALSERDLRSEVGKVDRVTLVPPDVDATPFLAAVHECLGWSLGGEEGGKTPSMADVAPGTPMPGFVTLPNEPSRLLAVKRSGLAGAAPETTFDDLTRLASQTLRTPICLLSILTSDQQWFKSHWGLDVSQTPRAWSFCNHTIQADEIFVVQDATLDERFKQNPLVIGYPNIRFYAGFPIRDVDGFPLGALCVIDRRPRTLGAAQVEALHTIAAAVADKINLRLRERQLRAVPSGTFGD</sequence>
<gene>
    <name evidence="4" type="ORF">WM40_07120</name>
</gene>
<dbReference type="RefSeq" id="WP_046152522.1">
    <property type="nucleotide sequence ID" value="NZ_CADFGU010000003.1"/>
</dbReference>
<dbReference type="Proteomes" id="UP000033618">
    <property type="component" value="Unassembled WGS sequence"/>
</dbReference>
<dbReference type="Pfam" id="PF01590">
    <property type="entry name" value="GAF"/>
    <property type="match status" value="1"/>
</dbReference>
<dbReference type="Pfam" id="PF12728">
    <property type="entry name" value="HTH_17"/>
    <property type="match status" value="1"/>
</dbReference>
<dbReference type="PATRIC" id="fig|28092.6.peg.1683"/>
<dbReference type="InterPro" id="IPR011006">
    <property type="entry name" value="CheY-like_superfamily"/>
</dbReference>
<dbReference type="PANTHER" id="PTHR43102:SF2">
    <property type="entry name" value="GAF DOMAIN-CONTAINING PROTEIN"/>
    <property type="match status" value="1"/>
</dbReference>
<proteinExistence type="predicted"/>
<evidence type="ECO:0000256" key="2">
    <source>
        <dbReference type="ARBA" id="ARBA00022777"/>
    </source>
</evidence>
<organism evidence="4 5">
    <name type="scientific">Robbsia andropogonis</name>
    <dbReference type="NCBI Taxonomy" id="28092"/>
    <lineage>
        <taxon>Bacteria</taxon>
        <taxon>Pseudomonadati</taxon>
        <taxon>Pseudomonadota</taxon>
        <taxon>Betaproteobacteria</taxon>
        <taxon>Burkholderiales</taxon>
        <taxon>Burkholderiaceae</taxon>
        <taxon>Robbsia</taxon>
    </lineage>
</organism>
<evidence type="ECO:0000259" key="3">
    <source>
        <dbReference type="SMART" id="SM00065"/>
    </source>
</evidence>
<dbReference type="EMBL" id="LAQU01000005">
    <property type="protein sequence ID" value="KKB64251.1"/>
    <property type="molecule type" value="Genomic_DNA"/>
</dbReference>
<dbReference type="AlphaFoldDB" id="A0A0F5K2A2"/>
<keyword evidence="5" id="KW-1185">Reference proteome</keyword>
<dbReference type="SUPFAM" id="SSF55781">
    <property type="entry name" value="GAF domain-like"/>
    <property type="match status" value="1"/>
</dbReference>
<evidence type="ECO:0000256" key="1">
    <source>
        <dbReference type="ARBA" id="ARBA00022679"/>
    </source>
</evidence>
<reference evidence="4 5" key="1">
    <citation type="submission" date="2015-03" db="EMBL/GenBank/DDBJ databases">
        <title>Draft Genome Sequence of Burkholderia andropogonis type strain ICMP2807, isolated from Sorghum bicolor.</title>
        <authorList>
            <person name="Lopes-Santos L."/>
            <person name="Castro D.B."/>
            <person name="Ottoboni L.M."/>
            <person name="Park D."/>
            <person name="Weirc B.S."/>
            <person name="Destefano S.A."/>
        </authorList>
    </citation>
    <scope>NUCLEOTIDE SEQUENCE [LARGE SCALE GENOMIC DNA]</scope>
    <source>
        <strain evidence="4 5">ICMP2807</strain>
    </source>
</reference>
<dbReference type="GO" id="GO:0016301">
    <property type="term" value="F:kinase activity"/>
    <property type="evidence" value="ECO:0007669"/>
    <property type="project" value="UniProtKB-KW"/>
</dbReference>
<dbReference type="NCBIfam" id="TIGR01764">
    <property type="entry name" value="excise"/>
    <property type="match status" value="1"/>
</dbReference>
<dbReference type="CDD" id="cd04762">
    <property type="entry name" value="HTH_MerR-trunc"/>
    <property type="match status" value="1"/>
</dbReference>
<feature type="domain" description="GAF" evidence="3">
    <location>
        <begin position="238"/>
        <end position="380"/>
    </location>
</feature>
<dbReference type="SMART" id="SM00065">
    <property type="entry name" value="GAF"/>
    <property type="match status" value="1"/>
</dbReference>
<dbReference type="InterPro" id="IPR041657">
    <property type="entry name" value="HTH_17"/>
</dbReference>
<protein>
    <recommendedName>
        <fullName evidence="3">GAF domain-containing protein</fullName>
    </recommendedName>
</protein>
<dbReference type="InterPro" id="IPR009061">
    <property type="entry name" value="DNA-bd_dom_put_sf"/>
</dbReference>
<dbReference type="Gene3D" id="1.10.1660.10">
    <property type="match status" value="1"/>
</dbReference>
<accession>A0A0F5K2A2</accession>
<keyword evidence="2" id="KW-0418">Kinase</keyword>
<dbReference type="SUPFAM" id="SSF46955">
    <property type="entry name" value="Putative DNA-binding domain"/>
    <property type="match status" value="1"/>
</dbReference>
<dbReference type="InterPro" id="IPR029016">
    <property type="entry name" value="GAF-like_dom_sf"/>
</dbReference>
<dbReference type="InterPro" id="IPR003018">
    <property type="entry name" value="GAF"/>
</dbReference>
<dbReference type="SUPFAM" id="SSF52172">
    <property type="entry name" value="CheY-like"/>
    <property type="match status" value="1"/>
</dbReference>
<dbReference type="OrthoDB" id="5571399at2"/>
<dbReference type="GO" id="GO:0003677">
    <property type="term" value="F:DNA binding"/>
    <property type="evidence" value="ECO:0007669"/>
    <property type="project" value="InterPro"/>
</dbReference>
<name>A0A0F5K2A2_9BURK</name>
<dbReference type="InterPro" id="IPR010093">
    <property type="entry name" value="SinI_DNA-bd"/>
</dbReference>
<keyword evidence="1" id="KW-0808">Transferase</keyword>
<dbReference type="Gene3D" id="3.30.450.40">
    <property type="match status" value="1"/>
</dbReference>